<feature type="region of interest" description="Disordered" evidence="1">
    <location>
        <begin position="68"/>
        <end position="90"/>
    </location>
</feature>
<comment type="caution">
    <text evidence="2">The sequence shown here is derived from an EMBL/GenBank/DDBJ whole genome shotgun (WGS) entry which is preliminary data.</text>
</comment>
<sequence length="282" mass="29299">MFDSGMSRGGETAAHGQVAASATPAATSAAAGAVAGAVDARRARLEGDVQTLTVRLRAFTLDAIGASTATAAHPNEPTTTSPPNEGSATQPVPALVPAADPVEVDAWRVSMLTELEALKAAACAAQARLAAQLASSQRAHQRAAGVPAKHCGRGVAAQVALARGESPHHGGKLLGAAEALLTEMPHTLTALAHGSLNEWRAMLLIRESACLTRTDRALLDEQISGDHTSLRGVGDRRLVARARTFAQRLDAAALVRRARRAETERTVTLRPAPDLMTYLTAL</sequence>
<accession>A0A5C5BAF8</accession>
<evidence type="ECO:0000256" key="1">
    <source>
        <dbReference type="SAM" id="MobiDB-lite"/>
    </source>
</evidence>
<feature type="non-terminal residue" evidence="2">
    <location>
        <position position="282"/>
    </location>
</feature>
<organism evidence="2 3">
    <name type="scientific">Miniimonas arenae</name>
    <dbReference type="NCBI Taxonomy" id="676201"/>
    <lineage>
        <taxon>Bacteria</taxon>
        <taxon>Bacillati</taxon>
        <taxon>Actinomycetota</taxon>
        <taxon>Actinomycetes</taxon>
        <taxon>Micrococcales</taxon>
        <taxon>Beutenbergiaceae</taxon>
        <taxon>Miniimonas</taxon>
    </lineage>
</organism>
<reference evidence="2 3" key="1">
    <citation type="submission" date="2019-06" db="EMBL/GenBank/DDBJ databases">
        <title>Draft genome sequence of Miniimonas arenae KCTC 19750T isolated from sea sand.</title>
        <authorList>
            <person name="Park S.-J."/>
        </authorList>
    </citation>
    <scope>NUCLEOTIDE SEQUENCE [LARGE SCALE GENOMIC DNA]</scope>
    <source>
        <strain evidence="2 3">KCTC 19750</strain>
    </source>
</reference>
<name>A0A5C5BAF8_9MICO</name>
<feature type="compositionally biased region" description="Low complexity" evidence="1">
    <location>
        <begin position="74"/>
        <end position="90"/>
    </location>
</feature>
<gene>
    <name evidence="2" type="ORF">FH969_11110</name>
</gene>
<protein>
    <submittedName>
        <fullName evidence="2">DUF222 domain-containing protein</fullName>
    </submittedName>
</protein>
<evidence type="ECO:0000313" key="3">
    <source>
        <dbReference type="Proteomes" id="UP000313849"/>
    </source>
</evidence>
<dbReference type="OrthoDB" id="5241234at2"/>
<evidence type="ECO:0000313" key="2">
    <source>
        <dbReference type="EMBL" id="TNU73469.1"/>
    </source>
</evidence>
<dbReference type="Proteomes" id="UP000313849">
    <property type="component" value="Unassembled WGS sequence"/>
</dbReference>
<proteinExistence type="predicted"/>
<dbReference type="EMBL" id="VENP01000044">
    <property type="protein sequence ID" value="TNU73469.1"/>
    <property type="molecule type" value="Genomic_DNA"/>
</dbReference>
<keyword evidence="3" id="KW-1185">Reference proteome</keyword>
<dbReference type="AlphaFoldDB" id="A0A5C5BAF8"/>